<evidence type="ECO:0000259" key="9">
    <source>
        <dbReference type="PROSITE" id="PS51755"/>
    </source>
</evidence>
<dbReference type="EMBL" id="QOIL01000007">
    <property type="protein sequence ID" value="RCG30560.1"/>
    <property type="molecule type" value="Genomic_DNA"/>
</dbReference>
<evidence type="ECO:0000256" key="7">
    <source>
        <dbReference type="PROSITE-ProRule" id="PRU01091"/>
    </source>
</evidence>
<evidence type="ECO:0000256" key="6">
    <source>
        <dbReference type="PROSITE-ProRule" id="PRU00169"/>
    </source>
</evidence>
<dbReference type="AlphaFoldDB" id="A0A367FLM5"/>
<keyword evidence="5" id="KW-0804">Transcription</keyword>
<evidence type="ECO:0000313" key="11">
    <source>
        <dbReference type="Proteomes" id="UP000253094"/>
    </source>
</evidence>
<dbReference type="Gene3D" id="6.10.250.690">
    <property type="match status" value="1"/>
</dbReference>
<dbReference type="OrthoDB" id="116118at2"/>
<dbReference type="GO" id="GO:0032993">
    <property type="term" value="C:protein-DNA complex"/>
    <property type="evidence" value="ECO:0007669"/>
    <property type="project" value="TreeGrafter"/>
</dbReference>
<accession>A0A367FLM5</accession>
<name>A0A367FLM5_9ACTN</name>
<dbReference type="SUPFAM" id="SSF52172">
    <property type="entry name" value="CheY-like"/>
    <property type="match status" value="1"/>
</dbReference>
<dbReference type="RefSeq" id="WP_114029355.1">
    <property type="nucleotide sequence ID" value="NZ_QOIL01000007.1"/>
</dbReference>
<dbReference type="Gene3D" id="1.10.10.10">
    <property type="entry name" value="Winged helix-like DNA-binding domain superfamily/Winged helix DNA-binding domain"/>
    <property type="match status" value="1"/>
</dbReference>
<dbReference type="SMART" id="SM00862">
    <property type="entry name" value="Trans_reg_C"/>
    <property type="match status" value="1"/>
</dbReference>
<dbReference type="GO" id="GO:0005829">
    <property type="term" value="C:cytosol"/>
    <property type="evidence" value="ECO:0007669"/>
    <property type="project" value="TreeGrafter"/>
</dbReference>
<sequence>MNILLVEDDRRMAAALTAVLRRYGYNVAHASTGEEARQATGYDLILLDLGLPDEDGVDFCRSIRRFSSIPIIMLSARGAEHDRILGLRAGADDYMPKPFSMVELEARIQAVMRRPRTTMSPTIVVEDLTLDMAAHTVSRAGRPIGLTPKEFGLLARLAENHGKVVNREQLLLEIWHDSGKAAARTLDVHITNLRSKLGRPAILETVRGVGYRLGAPAAD</sequence>
<dbReference type="Proteomes" id="UP000253094">
    <property type="component" value="Unassembled WGS sequence"/>
</dbReference>
<feature type="DNA-binding region" description="OmpR/PhoB-type" evidence="7">
    <location>
        <begin position="120"/>
        <end position="215"/>
    </location>
</feature>
<dbReference type="InterPro" id="IPR039420">
    <property type="entry name" value="WalR-like"/>
</dbReference>
<protein>
    <submittedName>
        <fullName evidence="10">DNA-binding response regulator</fullName>
    </submittedName>
</protein>
<reference evidence="10 11" key="1">
    <citation type="submission" date="2018-06" db="EMBL/GenBank/DDBJ databases">
        <title>Sphaerisporangium craniellae sp. nov., isolated from a marine sponge in the South China Sea.</title>
        <authorList>
            <person name="Li L."/>
        </authorList>
    </citation>
    <scope>NUCLEOTIDE SEQUENCE [LARGE SCALE GENOMIC DNA]</scope>
    <source>
        <strain evidence="10 11">CCTCC AA 208026</strain>
    </source>
</reference>
<dbReference type="InterPro" id="IPR011006">
    <property type="entry name" value="CheY-like_superfamily"/>
</dbReference>
<dbReference type="GO" id="GO:0000976">
    <property type="term" value="F:transcription cis-regulatory region binding"/>
    <property type="evidence" value="ECO:0007669"/>
    <property type="project" value="TreeGrafter"/>
</dbReference>
<keyword evidence="11" id="KW-1185">Reference proteome</keyword>
<dbReference type="InterPro" id="IPR001867">
    <property type="entry name" value="OmpR/PhoB-type_DNA-bd"/>
</dbReference>
<dbReference type="GO" id="GO:0006355">
    <property type="term" value="P:regulation of DNA-templated transcription"/>
    <property type="evidence" value="ECO:0007669"/>
    <property type="project" value="InterPro"/>
</dbReference>
<dbReference type="PROSITE" id="PS51755">
    <property type="entry name" value="OMPR_PHOB"/>
    <property type="match status" value="1"/>
</dbReference>
<dbReference type="Pfam" id="PF00072">
    <property type="entry name" value="Response_reg"/>
    <property type="match status" value="1"/>
</dbReference>
<evidence type="ECO:0000259" key="8">
    <source>
        <dbReference type="PROSITE" id="PS50110"/>
    </source>
</evidence>
<proteinExistence type="predicted"/>
<keyword evidence="3" id="KW-0805">Transcription regulation</keyword>
<dbReference type="Gene3D" id="3.40.50.2300">
    <property type="match status" value="1"/>
</dbReference>
<evidence type="ECO:0000256" key="3">
    <source>
        <dbReference type="ARBA" id="ARBA00023015"/>
    </source>
</evidence>
<dbReference type="PROSITE" id="PS50110">
    <property type="entry name" value="RESPONSE_REGULATORY"/>
    <property type="match status" value="1"/>
</dbReference>
<organism evidence="10 11">
    <name type="scientific">Sphaerisporangium album</name>
    <dbReference type="NCBI Taxonomy" id="509200"/>
    <lineage>
        <taxon>Bacteria</taxon>
        <taxon>Bacillati</taxon>
        <taxon>Actinomycetota</taxon>
        <taxon>Actinomycetes</taxon>
        <taxon>Streptosporangiales</taxon>
        <taxon>Streptosporangiaceae</taxon>
        <taxon>Sphaerisporangium</taxon>
    </lineage>
</organism>
<keyword evidence="4 7" id="KW-0238">DNA-binding</keyword>
<dbReference type="CDD" id="cd00383">
    <property type="entry name" value="trans_reg_C"/>
    <property type="match status" value="1"/>
</dbReference>
<gene>
    <name evidence="10" type="ORF">DQ384_14745</name>
</gene>
<dbReference type="GO" id="GO:0000156">
    <property type="term" value="F:phosphorelay response regulator activity"/>
    <property type="evidence" value="ECO:0007669"/>
    <property type="project" value="TreeGrafter"/>
</dbReference>
<evidence type="ECO:0000256" key="1">
    <source>
        <dbReference type="ARBA" id="ARBA00022553"/>
    </source>
</evidence>
<keyword evidence="1 6" id="KW-0597">Phosphoprotein</keyword>
<feature type="domain" description="OmpR/PhoB-type" evidence="9">
    <location>
        <begin position="120"/>
        <end position="215"/>
    </location>
</feature>
<comment type="caution">
    <text evidence="10">The sequence shown here is derived from an EMBL/GenBank/DDBJ whole genome shotgun (WGS) entry which is preliminary data.</text>
</comment>
<dbReference type="SMART" id="SM00448">
    <property type="entry name" value="REC"/>
    <property type="match status" value="1"/>
</dbReference>
<dbReference type="PANTHER" id="PTHR48111:SF1">
    <property type="entry name" value="TWO-COMPONENT RESPONSE REGULATOR ORR33"/>
    <property type="match status" value="1"/>
</dbReference>
<dbReference type="InterPro" id="IPR001789">
    <property type="entry name" value="Sig_transdc_resp-reg_receiver"/>
</dbReference>
<keyword evidence="2" id="KW-0902">Two-component regulatory system</keyword>
<feature type="modified residue" description="4-aspartylphosphate" evidence="6">
    <location>
        <position position="48"/>
    </location>
</feature>
<dbReference type="PANTHER" id="PTHR48111">
    <property type="entry name" value="REGULATOR OF RPOS"/>
    <property type="match status" value="1"/>
</dbReference>
<feature type="domain" description="Response regulatory" evidence="8">
    <location>
        <begin position="2"/>
        <end position="112"/>
    </location>
</feature>
<evidence type="ECO:0000256" key="4">
    <source>
        <dbReference type="ARBA" id="ARBA00023125"/>
    </source>
</evidence>
<evidence type="ECO:0000256" key="5">
    <source>
        <dbReference type="ARBA" id="ARBA00023163"/>
    </source>
</evidence>
<evidence type="ECO:0000256" key="2">
    <source>
        <dbReference type="ARBA" id="ARBA00023012"/>
    </source>
</evidence>
<evidence type="ECO:0000313" key="10">
    <source>
        <dbReference type="EMBL" id="RCG30560.1"/>
    </source>
</evidence>
<dbReference type="Pfam" id="PF00486">
    <property type="entry name" value="Trans_reg_C"/>
    <property type="match status" value="1"/>
</dbReference>
<dbReference type="InterPro" id="IPR036388">
    <property type="entry name" value="WH-like_DNA-bd_sf"/>
</dbReference>